<dbReference type="Pfam" id="PF01569">
    <property type="entry name" value="PAP2"/>
    <property type="match status" value="1"/>
</dbReference>
<dbReference type="Gene3D" id="1.20.144.10">
    <property type="entry name" value="Phosphatidic acid phosphatase type 2/haloperoxidase"/>
    <property type="match status" value="1"/>
</dbReference>
<feature type="domain" description="Phosphatidic acid phosphatase type 2/haloperoxidase" evidence="3">
    <location>
        <begin position="249"/>
        <end position="323"/>
    </location>
</feature>
<evidence type="ECO:0000256" key="2">
    <source>
        <dbReference type="SAM" id="Phobius"/>
    </source>
</evidence>
<evidence type="ECO:0000256" key="1">
    <source>
        <dbReference type="SAM" id="MobiDB-lite"/>
    </source>
</evidence>
<accession>A0A1C4H7K9</accession>
<organism evidence="4 5">
    <name type="scientific">Bifidobacterium commune</name>
    <dbReference type="NCBI Taxonomy" id="1505727"/>
    <lineage>
        <taxon>Bacteria</taxon>
        <taxon>Bacillati</taxon>
        <taxon>Actinomycetota</taxon>
        <taxon>Actinomycetes</taxon>
        <taxon>Bifidobacteriales</taxon>
        <taxon>Bifidobacteriaceae</taxon>
        <taxon>Bifidobacterium</taxon>
    </lineage>
</organism>
<feature type="transmembrane region" description="Helical" evidence="2">
    <location>
        <begin position="252"/>
        <end position="271"/>
    </location>
</feature>
<dbReference type="InterPro" id="IPR036938">
    <property type="entry name" value="PAP2/HPO_sf"/>
</dbReference>
<keyword evidence="2" id="KW-0812">Transmembrane</keyword>
<reference evidence="5" key="1">
    <citation type="submission" date="2016-08" db="EMBL/GenBank/DDBJ databases">
        <authorList>
            <person name="Varghese N."/>
            <person name="Submissions Spin"/>
        </authorList>
    </citation>
    <scope>NUCLEOTIDE SEQUENCE [LARGE SCALE GENOMIC DNA]</scope>
    <source>
        <strain evidence="5">R-52791</strain>
    </source>
</reference>
<gene>
    <name evidence="4" type="ORF">GA0061077_1298</name>
</gene>
<feature type="transmembrane region" description="Helical" evidence="2">
    <location>
        <begin position="380"/>
        <end position="402"/>
    </location>
</feature>
<protein>
    <submittedName>
        <fullName evidence="4">Membrane-associated phospholipid phosphatase</fullName>
    </submittedName>
</protein>
<keyword evidence="2" id="KW-1133">Transmembrane helix</keyword>
<evidence type="ECO:0000313" key="5">
    <source>
        <dbReference type="Proteomes" id="UP000242610"/>
    </source>
</evidence>
<dbReference type="SUPFAM" id="SSF48317">
    <property type="entry name" value="Acid phosphatase/Vanadium-dependent haloperoxidase"/>
    <property type="match status" value="1"/>
</dbReference>
<sequence>MNADVAPTGEPSFDVYDHADDGIGNAPDVDYASNEFVPDANVPETVNFVAFGSENGPFTTNLSPEELSSESTSFGAFADFKDIGPLESPVLPKIGTDMADDIPRVSENRAPDKAETGLARVDPLTIRPRPSSCILAFMLSLAFFACAAGIYWFGVHTIDGQSFDEIVWNAVVDDTPTWLDTVSHTLGIRWVIPAISLTTAAIAFMVAAIRKRWLLLGQMAVFGVLVYAATWLKMLLPRPMLMNISSSPNNTAPSGHTLLAVGCGLVLLVAVPRVWRAIVALVESTYCGFVAISLIICHWHRPSDVLMSLLICGGLMMLALVFTRQSGMDSLGSRISSASIQIVGSVMITFGIISCLYASYMLWQVYPGLGVAALWVKNGAYSVMVTAIIGVSCLTFGLTLALRQITASPLTRLGLVGAPPAPPEKQR</sequence>
<dbReference type="InterPro" id="IPR000326">
    <property type="entry name" value="PAP2/HPO"/>
</dbReference>
<feature type="transmembrane region" description="Helical" evidence="2">
    <location>
        <begin position="305"/>
        <end position="323"/>
    </location>
</feature>
<feature type="region of interest" description="Disordered" evidence="1">
    <location>
        <begin position="1"/>
        <end position="21"/>
    </location>
</feature>
<keyword evidence="2" id="KW-0472">Membrane</keyword>
<feature type="transmembrane region" description="Helical" evidence="2">
    <location>
        <begin position="187"/>
        <end position="206"/>
    </location>
</feature>
<dbReference type="STRING" id="1505727.GA0061077_1298"/>
<keyword evidence="5" id="KW-1185">Reference proteome</keyword>
<feature type="transmembrane region" description="Helical" evidence="2">
    <location>
        <begin position="278"/>
        <end position="299"/>
    </location>
</feature>
<proteinExistence type="predicted"/>
<feature type="transmembrane region" description="Helical" evidence="2">
    <location>
        <begin position="335"/>
        <end position="360"/>
    </location>
</feature>
<feature type="transmembrane region" description="Helical" evidence="2">
    <location>
        <begin position="213"/>
        <end position="232"/>
    </location>
</feature>
<evidence type="ECO:0000313" key="4">
    <source>
        <dbReference type="EMBL" id="SCC80648.1"/>
    </source>
</evidence>
<dbReference type="AlphaFoldDB" id="A0A1C4H7K9"/>
<evidence type="ECO:0000259" key="3">
    <source>
        <dbReference type="Pfam" id="PF01569"/>
    </source>
</evidence>
<dbReference type="Proteomes" id="UP000242610">
    <property type="component" value="Unassembled WGS sequence"/>
</dbReference>
<name>A0A1C4H7K9_9BIFI</name>
<dbReference type="EMBL" id="FMBL01000003">
    <property type="protein sequence ID" value="SCC80648.1"/>
    <property type="molecule type" value="Genomic_DNA"/>
</dbReference>
<feature type="transmembrane region" description="Helical" evidence="2">
    <location>
        <begin position="133"/>
        <end position="153"/>
    </location>
</feature>